<feature type="transmembrane region" description="Helical" evidence="1">
    <location>
        <begin position="58"/>
        <end position="79"/>
    </location>
</feature>
<evidence type="ECO:0000256" key="1">
    <source>
        <dbReference type="SAM" id="Phobius"/>
    </source>
</evidence>
<keyword evidence="1" id="KW-0812">Transmembrane</keyword>
<evidence type="ECO:0000313" key="2">
    <source>
        <dbReference type="EMBL" id="MFC5023025.1"/>
    </source>
</evidence>
<proteinExistence type="predicted"/>
<reference evidence="3" key="1">
    <citation type="journal article" date="2019" name="Int. J. Syst. Evol. Microbiol.">
        <title>The Global Catalogue of Microorganisms (GCM) 10K type strain sequencing project: providing services to taxonomists for standard genome sequencing and annotation.</title>
        <authorList>
            <consortium name="The Broad Institute Genomics Platform"/>
            <consortium name="The Broad Institute Genome Sequencing Center for Infectious Disease"/>
            <person name="Wu L."/>
            <person name="Ma J."/>
        </authorList>
    </citation>
    <scope>NUCLEOTIDE SEQUENCE [LARGE SCALE GENOMIC DNA]</scope>
    <source>
        <strain evidence="3">CGMCC 4.1648</strain>
    </source>
</reference>
<evidence type="ECO:0000313" key="3">
    <source>
        <dbReference type="Proteomes" id="UP001595829"/>
    </source>
</evidence>
<keyword evidence="1" id="KW-1133">Transmembrane helix</keyword>
<accession>A0ABV9XC52</accession>
<feature type="transmembrane region" description="Helical" evidence="1">
    <location>
        <begin position="34"/>
        <end position="52"/>
    </location>
</feature>
<dbReference type="Proteomes" id="UP001595829">
    <property type="component" value="Unassembled WGS sequence"/>
</dbReference>
<comment type="caution">
    <text evidence="2">The sequence shown here is derived from an EMBL/GenBank/DDBJ whole genome shotgun (WGS) entry which is preliminary data.</text>
</comment>
<name>A0ABV9XC52_9ACTN</name>
<dbReference type="EMBL" id="JBHSJD010000007">
    <property type="protein sequence ID" value="MFC5023025.1"/>
    <property type="molecule type" value="Genomic_DNA"/>
</dbReference>
<dbReference type="RefSeq" id="WP_345690315.1">
    <property type="nucleotide sequence ID" value="NZ_BAABIT010000001.1"/>
</dbReference>
<gene>
    <name evidence="2" type="ORF">ACFPM3_12870</name>
</gene>
<keyword evidence="3" id="KW-1185">Reference proteome</keyword>
<organism evidence="2 3">
    <name type="scientific">Streptomyces coeruleoprunus</name>
    <dbReference type="NCBI Taxonomy" id="285563"/>
    <lineage>
        <taxon>Bacteria</taxon>
        <taxon>Bacillati</taxon>
        <taxon>Actinomycetota</taxon>
        <taxon>Actinomycetes</taxon>
        <taxon>Kitasatosporales</taxon>
        <taxon>Streptomycetaceae</taxon>
        <taxon>Streptomyces</taxon>
    </lineage>
</organism>
<protein>
    <submittedName>
        <fullName evidence="2">Uncharacterized protein</fullName>
    </submittedName>
</protein>
<keyword evidence="1" id="KW-0472">Membrane</keyword>
<sequence>MPLTLLLLAVFALAFLLFNITLCVRVWRLAQLPLWRRVLPTLLLCCALAASISRAWGITAVAEAVAFPLNAVTALLGMFELDRHRRRTRAGTPEASA</sequence>
<feature type="transmembrane region" description="Helical" evidence="1">
    <location>
        <begin position="6"/>
        <end position="27"/>
    </location>
</feature>